<dbReference type="STRING" id="208445.SAMN04489727_7777"/>
<comment type="similarity">
    <text evidence="4">In the C-terminal section; belongs to the HTP reductase family.</text>
</comment>
<dbReference type="Gene3D" id="3.40.140.10">
    <property type="entry name" value="Cytidine Deaminase, domain 2"/>
    <property type="match status" value="1"/>
</dbReference>
<comment type="catalytic activity">
    <reaction evidence="10">
        <text>2,5-diamino-6-hydroxy-4-(5-phosphoribosylamino)-pyrimidine + H2O + H(+) = 5-amino-6-(5-phospho-D-ribosylamino)uracil + NH4(+)</text>
        <dbReference type="Rhea" id="RHEA:21868"/>
        <dbReference type="ChEBI" id="CHEBI:15377"/>
        <dbReference type="ChEBI" id="CHEBI:15378"/>
        <dbReference type="ChEBI" id="CHEBI:28938"/>
        <dbReference type="ChEBI" id="CHEBI:58453"/>
        <dbReference type="ChEBI" id="CHEBI:58614"/>
        <dbReference type="EC" id="3.5.4.26"/>
    </reaction>
</comment>
<gene>
    <name evidence="12" type="ORF">SAMN04489727_7777</name>
</gene>
<organism evidence="12 13">
    <name type="scientific">Amycolatopsis tolypomycina</name>
    <dbReference type="NCBI Taxonomy" id="208445"/>
    <lineage>
        <taxon>Bacteria</taxon>
        <taxon>Bacillati</taxon>
        <taxon>Actinomycetota</taxon>
        <taxon>Actinomycetes</taxon>
        <taxon>Pseudonocardiales</taxon>
        <taxon>Pseudonocardiaceae</taxon>
        <taxon>Amycolatopsis</taxon>
    </lineage>
</organism>
<dbReference type="InterPro" id="IPR024072">
    <property type="entry name" value="DHFR-like_dom_sf"/>
</dbReference>
<keyword evidence="7" id="KW-0521">NADP</keyword>
<evidence type="ECO:0000256" key="8">
    <source>
        <dbReference type="ARBA" id="ARBA00023002"/>
    </source>
</evidence>
<evidence type="ECO:0000313" key="12">
    <source>
        <dbReference type="EMBL" id="SED41526.1"/>
    </source>
</evidence>
<dbReference type="Pfam" id="PF01872">
    <property type="entry name" value="RibD_C"/>
    <property type="match status" value="1"/>
</dbReference>
<evidence type="ECO:0000256" key="6">
    <source>
        <dbReference type="ARBA" id="ARBA00019930"/>
    </source>
</evidence>
<evidence type="ECO:0000313" key="13">
    <source>
        <dbReference type="Proteomes" id="UP000199622"/>
    </source>
</evidence>
<comment type="similarity">
    <text evidence="3">In the N-terminal section; belongs to the cytidine and deoxycytidylate deaminase family.</text>
</comment>
<evidence type="ECO:0000256" key="3">
    <source>
        <dbReference type="ARBA" id="ARBA00005259"/>
    </source>
</evidence>
<evidence type="ECO:0000256" key="7">
    <source>
        <dbReference type="ARBA" id="ARBA00022857"/>
    </source>
</evidence>
<dbReference type="AlphaFoldDB" id="A0A1H5AGG7"/>
<evidence type="ECO:0000256" key="10">
    <source>
        <dbReference type="ARBA" id="ARBA00049886"/>
    </source>
</evidence>
<dbReference type="PANTHER" id="PTHR38011:SF7">
    <property type="entry name" value="2,5-DIAMINO-6-RIBOSYLAMINO-4(3H)-PYRIMIDINONE 5'-PHOSPHATE REDUCTASE"/>
    <property type="match status" value="1"/>
</dbReference>
<evidence type="ECO:0000259" key="11">
    <source>
        <dbReference type="PROSITE" id="PS51747"/>
    </source>
</evidence>
<dbReference type="GO" id="GO:0009231">
    <property type="term" value="P:riboflavin biosynthetic process"/>
    <property type="evidence" value="ECO:0007669"/>
    <property type="project" value="UniProtKB-UniPathway"/>
</dbReference>
<dbReference type="CDD" id="cd01284">
    <property type="entry name" value="Riboflavin_deaminase-reductase"/>
    <property type="match status" value="1"/>
</dbReference>
<comment type="pathway">
    <text evidence="2">Cofactor biosynthesis; riboflavin biosynthesis; 5-amino-6-(D-ribitylamino)uracil from GTP: step 2/4.</text>
</comment>
<evidence type="ECO:0000256" key="9">
    <source>
        <dbReference type="ARBA" id="ARBA00049861"/>
    </source>
</evidence>
<dbReference type="EMBL" id="FNSO01000004">
    <property type="protein sequence ID" value="SED41526.1"/>
    <property type="molecule type" value="Genomic_DNA"/>
</dbReference>
<dbReference type="Gene3D" id="3.40.430.10">
    <property type="entry name" value="Dihydrofolate Reductase, subunit A"/>
    <property type="match status" value="1"/>
</dbReference>
<evidence type="ECO:0000256" key="5">
    <source>
        <dbReference type="ARBA" id="ARBA00012766"/>
    </source>
</evidence>
<dbReference type="GO" id="GO:0008703">
    <property type="term" value="F:5-amino-6-(5-phosphoribosylamino)uracil reductase activity"/>
    <property type="evidence" value="ECO:0007669"/>
    <property type="project" value="UniProtKB-EC"/>
</dbReference>
<dbReference type="Proteomes" id="UP000199622">
    <property type="component" value="Unassembled WGS sequence"/>
</dbReference>
<reference evidence="13" key="1">
    <citation type="submission" date="2016-10" db="EMBL/GenBank/DDBJ databases">
        <authorList>
            <person name="Varghese N."/>
            <person name="Submissions S."/>
        </authorList>
    </citation>
    <scope>NUCLEOTIDE SEQUENCE [LARGE SCALE GENOMIC DNA]</scope>
    <source>
        <strain evidence="13">DSM 44544</strain>
    </source>
</reference>
<proteinExistence type="inferred from homology"/>
<dbReference type="SUPFAM" id="SSF53597">
    <property type="entry name" value="Dihydrofolate reductase-like"/>
    <property type="match status" value="1"/>
</dbReference>
<dbReference type="InterPro" id="IPR002125">
    <property type="entry name" value="CMP_dCMP_dom"/>
</dbReference>
<dbReference type="InterPro" id="IPR050765">
    <property type="entry name" value="Riboflavin_Biosynth_HTPR"/>
</dbReference>
<dbReference type="Pfam" id="PF00383">
    <property type="entry name" value="dCMP_cyt_deam_1"/>
    <property type="match status" value="1"/>
</dbReference>
<evidence type="ECO:0000256" key="1">
    <source>
        <dbReference type="ARBA" id="ARBA00002151"/>
    </source>
</evidence>
<dbReference type="GO" id="GO:0008835">
    <property type="term" value="F:diaminohydroxyphosphoribosylaminopyrimidine deaminase activity"/>
    <property type="evidence" value="ECO:0007669"/>
    <property type="project" value="UniProtKB-EC"/>
</dbReference>
<dbReference type="InterPro" id="IPR002734">
    <property type="entry name" value="RibDG_C"/>
</dbReference>
<dbReference type="EC" id="3.5.4.26" evidence="5"/>
<feature type="domain" description="CMP/dCMP-type deaminase" evidence="11">
    <location>
        <begin position="243"/>
        <end position="358"/>
    </location>
</feature>
<dbReference type="InterPro" id="IPR016193">
    <property type="entry name" value="Cytidine_deaminase-like"/>
</dbReference>
<comment type="function">
    <text evidence="1">Converts 2,5-diamino-6-(ribosylamino)-4(3h)-pyrimidinone 5'-phosphate into 5-amino-6-(ribosylamino)-2,4(1h,3h)-pyrimidinedione 5'-phosphate.</text>
</comment>
<keyword evidence="8" id="KW-0560">Oxidoreductase</keyword>
<dbReference type="SUPFAM" id="SSF53927">
    <property type="entry name" value="Cytidine deaminase-like"/>
    <property type="match status" value="1"/>
</dbReference>
<comment type="catalytic activity">
    <reaction evidence="9">
        <text>5-amino-6-(5-phospho-D-ribitylamino)uracil + NADP(+) = 5-amino-6-(5-phospho-D-ribosylamino)uracil + NADPH + H(+)</text>
        <dbReference type="Rhea" id="RHEA:17845"/>
        <dbReference type="ChEBI" id="CHEBI:15378"/>
        <dbReference type="ChEBI" id="CHEBI:57783"/>
        <dbReference type="ChEBI" id="CHEBI:58349"/>
        <dbReference type="ChEBI" id="CHEBI:58421"/>
        <dbReference type="ChEBI" id="CHEBI:58453"/>
        <dbReference type="EC" id="1.1.1.193"/>
    </reaction>
</comment>
<dbReference type="PANTHER" id="PTHR38011">
    <property type="entry name" value="DIHYDROFOLATE REDUCTASE FAMILY PROTEIN (AFU_ORTHOLOGUE AFUA_8G06820)"/>
    <property type="match status" value="1"/>
</dbReference>
<dbReference type="UniPathway" id="UPA00275">
    <property type="reaction ID" value="UER00401"/>
</dbReference>
<accession>A0A1H5AGG7</accession>
<sequence>MGTTGGYVVGRGDRPRRYGILGRVISRPHVLLSAAQSLDGYLDDTSPERLVLSTEDDFAVVDRLRAEADAVFVGAGTVRADNPRLLVRSPELRRQRLDRGKPEQPAKVTVTTRGLDPDAQFFTVGDTEKIVYAPPGAADALKGVATVVDAGDPPDFGRILDDLGARGIERLLVEGGGAIHTRFLTEGLADELRLAIAPFFVGQPDAPKFVGPGLFPRPLVLTAANELQGMAILEYRAAAEPTGRDVRRLREAIALAAECPPSHTFRVGAVITDADGEVVATGHSGEGDPNNHAEEAALAKCAGDPRLAGATMYSSLEPCSHRSSHPRSCTRLILDAGIPRVVFAWREPPVFVDARGTELLREAGRHVVEVPALTREVQRENTHLDF</sequence>
<keyword evidence="13" id="KW-1185">Reference proteome</keyword>
<protein>
    <recommendedName>
        <fullName evidence="6">Riboflavin biosynthesis protein RibD</fullName>
        <ecNumber evidence="5">3.5.4.26</ecNumber>
    </recommendedName>
</protein>
<evidence type="ECO:0000256" key="2">
    <source>
        <dbReference type="ARBA" id="ARBA00004882"/>
    </source>
</evidence>
<dbReference type="PROSITE" id="PS51747">
    <property type="entry name" value="CYT_DCMP_DEAMINASES_2"/>
    <property type="match status" value="1"/>
</dbReference>
<evidence type="ECO:0000256" key="4">
    <source>
        <dbReference type="ARBA" id="ARBA00007417"/>
    </source>
</evidence>
<name>A0A1H5AGG7_9PSEU</name>